<dbReference type="AlphaFoldDB" id="A0A150QLP0"/>
<evidence type="ECO:0000256" key="1">
    <source>
        <dbReference type="ARBA" id="ARBA00004127"/>
    </source>
</evidence>
<name>A0A150QLP0_SORCE</name>
<keyword evidence="2" id="KW-0812">Transmembrane</keyword>
<keyword evidence="4" id="KW-0472">Membrane</keyword>
<gene>
    <name evidence="6" type="ORF">BE15_01195</name>
</gene>
<reference evidence="6 7" key="1">
    <citation type="submission" date="2014-02" db="EMBL/GenBank/DDBJ databases">
        <title>The small core and large imbalanced accessory genome model reveals a collaborative survival strategy of Sorangium cellulosum strains in nature.</title>
        <authorList>
            <person name="Han K."/>
            <person name="Peng R."/>
            <person name="Blom J."/>
            <person name="Li Y.-Z."/>
        </authorList>
    </citation>
    <scope>NUCLEOTIDE SEQUENCE [LARGE SCALE GENOMIC DNA]</scope>
    <source>
        <strain evidence="6 7">So0008-312</strain>
    </source>
</reference>
<proteinExistence type="predicted"/>
<evidence type="ECO:0000313" key="7">
    <source>
        <dbReference type="Proteomes" id="UP000075260"/>
    </source>
</evidence>
<dbReference type="GO" id="GO:0012505">
    <property type="term" value="C:endomembrane system"/>
    <property type="evidence" value="ECO:0007669"/>
    <property type="project" value="UniProtKB-SubCell"/>
</dbReference>
<evidence type="ECO:0000256" key="4">
    <source>
        <dbReference type="ARBA" id="ARBA00023136"/>
    </source>
</evidence>
<dbReference type="EMBL" id="JEMA01000519">
    <property type="protein sequence ID" value="KYF68897.1"/>
    <property type="molecule type" value="Genomic_DNA"/>
</dbReference>
<feature type="domain" description="DUF1232" evidence="5">
    <location>
        <begin position="42"/>
        <end position="73"/>
    </location>
</feature>
<dbReference type="RefSeq" id="WP_061608815.1">
    <property type="nucleotide sequence ID" value="NZ_JEMA01000519.1"/>
</dbReference>
<organism evidence="6 7">
    <name type="scientific">Sorangium cellulosum</name>
    <name type="common">Polyangium cellulosum</name>
    <dbReference type="NCBI Taxonomy" id="56"/>
    <lineage>
        <taxon>Bacteria</taxon>
        <taxon>Pseudomonadati</taxon>
        <taxon>Myxococcota</taxon>
        <taxon>Polyangia</taxon>
        <taxon>Polyangiales</taxon>
        <taxon>Polyangiaceae</taxon>
        <taxon>Sorangium</taxon>
    </lineage>
</organism>
<comment type="subcellular location">
    <subcellularLocation>
        <location evidence="1">Endomembrane system</location>
        <topology evidence="1">Multi-pass membrane protein</topology>
    </subcellularLocation>
</comment>
<evidence type="ECO:0000313" key="6">
    <source>
        <dbReference type="EMBL" id="KYF68897.1"/>
    </source>
</evidence>
<sequence>MTDLDDRCLDTFPEWLRSLASDAADLAGLLASPDIPEPARRSLAGGLNYLFKSLDLIPDGIEDLGFLDDAFVLRVAASFAAAESPVLRDQAPTVARLARDAELIAELLGADNARLKGYVRSLEKGAARGRTVDDILGDEQVRTSFLHEITGWASSYTAPTFSRDAKNLIKLKSFLSAKLPA</sequence>
<evidence type="ECO:0000256" key="3">
    <source>
        <dbReference type="ARBA" id="ARBA00022989"/>
    </source>
</evidence>
<comment type="caution">
    <text evidence="6">The sequence shown here is derived from an EMBL/GenBank/DDBJ whole genome shotgun (WGS) entry which is preliminary data.</text>
</comment>
<accession>A0A150QLP0</accession>
<evidence type="ECO:0000256" key="2">
    <source>
        <dbReference type="ARBA" id="ARBA00022692"/>
    </source>
</evidence>
<dbReference type="Pfam" id="PF06803">
    <property type="entry name" value="DUF1232"/>
    <property type="match status" value="1"/>
</dbReference>
<evidence type="ECO:0000259" key="5">
    <source>
        <dbReference type="Pfam" id="PF06803"/>
    </source>
</evidence>
<dbReference type="Proteomes" id="UP000075260">
    <property type="component" value="Unassembled WGS sequence"/>
</dbReference>
<keyword evidence="3" id="KW-1133">Transmembrane helix</keyword>
<dbReference type="InterPro" id="IPR010652">
    <property type="entry name" value="DUF1232"/>
</dbReference>
<dbReference type="OrthoDB" id="5514030at2"/>
<protein>
    <recommendedName>
        <fullName evidence="5">DUF1232 domain-containing protein</fullName>
    </recommendedName>
</protein>